<evidence type="ECO:0000313" key="8">
    <source>
        <dbReference type="EMBL" id="MDT2945677.1"/>
    </source>
</evidence>
<keyword evidence="2" id="KW-0964">Secreted</keyword>
<keyword evidence="5" id="KW-1133">Transmembrane helix</keyword>
<dbReference type="EMBL" id="JARQDL010000005">
    <property type="protein sequence ID" value="MDT2945677.1"/>
    <property type="molecule type" value="Genomic_DNA"/>
</dbReference>
<dbReference type="Proteomes" id="UP001250218">
    <property type="component" value="Unassembled WGS sequence"/>
</dbReference>
<dbReference type="RefSeq" id="WP_311802387.1">
    <property type="nucleotide sequence ID" value="NZ_JARQCN010000003.1"/>
</dbReference>
<dbReference type="NCBIfam" id="TIGR01167">
    <property type="entry name" value="LPXTG_anchor"/>
    <property type="match status" value="1"/>
</dbReference>
<dbReference type="PROSITE" id="PS50847">
    <property type="entry name" value="GRAM_POS_ANCHORING"/>
    <property type="match status" value="1"/>
</dbReference>
<evidence type="ECO:0000256" key="3">
    <source>
        <dbReference type="ARBA" id="ARBA00022729"/>
    </source>
</evidence>
<keyword evidence="1" id="KW-0134">Cell wall</keyword>
<evidence type="ECO:0000259" key="7">
    <source>
        <dbReference type="PROSITE" id="PS50847"/>
    </source>
</evidence>
<proteinExistence type="predicted"/>
<evidence type="ECO:0000256" key="4">
    <source>
        <dbReference type="ARBA" id="ARBA00023088"/>
    </source>
</evidence>
<evidence type="ECO:0000256" key="1">
    <source>
        <dbReference type="ARBA" id="ARBA00022512"/>
    </source>
</evidence>
<evidence type="ECO:0000256" key="5">
    <source>
        <dbReference type="SAM" id="Phobius"/>
    </source>
</evidence>
<feature type="domain" description="Gram-positive cocci surface proteins LPxTG" evidence="7">
    <location>
        <begin position="65"/>
        <end position="98"/>
    </location>
</feature>
<feature type="transmembrane region" description="Helical" evidence="5">
    <location>
        <begin position="74"/>
        <end position="92"/>
    </location>
</feature>
<evidence type="ECO:0000256" key="6">
    <source>
        <dbReference type="SAM" id="SignalP"/>
    </source>
</evidence>
<keyword evidence="5" id="KW-0812">Transmembrane</keyword>
<comment type="caution">
    <text evidence="8">The sequence shown here is derived from an EMBL/GenBank/DDBJ whole genome shotgun (WGS) entry which is preliminary data.</text>
</comment>
<sequence>MKKIIVALVLLHLIGPPARADAIIADTVTSTSTVTFIANPNLPKRQAPGLSPGNGLKVIVPKGTLPKTGESANTLLPVGSSIILLATLLYLVKKRAKV</sequence>
<keyword evidence="5" id="KW-0472">Membrane</keyword>
<accession>A0AAP5PEW1</accession>
<keyword evidence="4" id="KW-0572">Peptidoglycan-anchor</keyword>
<dbReference type="InterPro" id="IPR019931">
    <property type="entry name" value="LPXTG_anchor"/>
</dbReference>
<name>A0AAP5PEW1_9LACT</name>
<feature type="chain" id="PRO_5042997067" evidence="6">
    <location>
        <begin position="21"/>
        <end position="98"/>
    </location>
</feature>
<evidence type="ECO:0000256" key="2">
    <source>
        <dbReference type="ARBA" id="ARBA00022525"/>
    </source>
</evidence>
<evidence type="ECO:0000313" key="9">
    <source>
        <dbReference type="Proteomes" id="UP001250218"/>
    </source>
</evidence>
<feature type="signal peptide" evidence="6">
    <location>
        <begin position="1"/>
        <end position="20"/>
    </location>
</feature>
<protein>
    <submittedName>
        <fullName evidence="8">LPXTG cell wall anchor domain-containing protein</fullName>
    </submittedName>
</protein>
<reference evidence="8" key="1">
    <citation type="submission" date="2023-03" db="EMBL/GenBank/DDBJ databases">
        <authorList>
            <person name="Shen W."/>
            <person name="Cai J."/>
        </authorList>
    </citation>
    <scope>NUCLEOTIDE SEQUENCE</scope>
    <source>
        <strain evidence="8">Y37</strain>
    </source>
</reference>
<dbReference type="Pfam" id="PF00746">
    <property type="entry name" value="Gram_pos_anchor"/>
    <property type="match status" value="1"/>
</dbReference>
<keyword evidence="3 6" id="KW-0732">Signal</keyword>
<gene>
    <name evidence="8" type="ORF">P7I04_06430</name>
</gene>
<organism evidence="8 9">
    <name type="scientific">Lactococcus lactis</name>
    <dbReference type="NCBI Taxonomy" id="1358"/>
    <lineage>
        <taxon>Bacteria</taxon>
        <taxon>Bacillati</taxon>
        <taxon>Bacillota</taxon>
        <taxon>Bacilli</taxon>
        <taxon>Lactobacillales</taxon>
        <taxon>Streptococcaceae</taxon>
        <taxon>Lactococcus</taxon>
    </lineage>
</organism>
<dbReference type="AlphaFoldDB" id="A0AAP5PEW1"/>